<dbReference type="EMBL" id="CACRZD030000010">
    <property type="protein sequence ID" value="CAA6667011.1"/>
    <property type="molecule type" value="Genomic_DNA"/>
</dbReference>
<protein>
    <submittedName>
        <fullName evidence="1">Uncharacterized protein</fullName>
    </submittedName>
</protein>
<evidence type="ECO:0000313" key="1">
    <source>
        <dbReference type="EMBL" id="CAA2627752.1"/>
    </source>
</evidence>
<reference evidence="1 2" key="1">
    <citation type="submission" date="2019-12" db="EMBL/GenBank/DDBJ databases">
        <authorList>
            <person name="Scholz U."/>
            <person name="Mascher M."/>
            <person name="Fiebig A."/>
        </authorList>
    </citation>
    <scope>NUCLEOTIDE SEQUENCE</scope>
</reference>
<sequence>MIFIFSSSYAKVFVLTPNTQSFTSFFTIAFPPPFIPLPFSWHLSQFPTHMLRRHKYLMYGIDYTRTFSTIVRLTSIRVFFSLVFMEQPPRYVLREGHLKYVISYFNVEARYHAMTKTTCEMIWLCSLLKSLDIFTKSLTRMSYDAICTNLCMFDLYTLT</sequence>
<keyword evidence="2" id="KW-1185">Reference proteome</keyword>
<evidence type="ECO:0000313" key="2">
    <source>
        <dbReference type="Proteomes" id="UP001189122"/>
    </source>
</evidence>
<dbReference type="EMBL" id="LR743597">
    <property type="protein sequence ID" value="CAA2627752.1"/>
    <property type="molecule type" value="Genomic_DNA"/>
</dbReference>
<name>A0A7I8JAJ2_SPIIN</name>
<accession>A0A7I8JAJ2</accession>
<proteinExistence type="predicted"/>
<gene>
    <name evidence="1" type="ORF">SI7747_10013404</name>
</gene>
<dbReference type="AlphaFoldDB" id="A0A7I8JAJ2"/>
<dbReference type="Proteomes" id="UP001189122">
    <property type="component" value="Unassembled WGS sequence"/>
</dbReference>
<organism evidence="1">
    <name type="scientific">Spirodela intermedia</name>
    <name type="common">Intermediate duckweed</name>
    <dbReference type="NCBI Taxonomy" id="51605"/>
    <lineage>
        <taxon>Eukaryota</taxon>
        <taxon>Viridiplantae</taxon>
        <taxon>Streptophyta</taxon>
        <taxon>Embryophyta</taxon>
        <taxon>Tracheophyta</taxon>
        <taxon>Spermatophyta</taxon>
        <taxon>Magnoliopsida</taxon>
        <taxon>Liliopsida</taxon>
        <taxon>Araceae</taxon>
        <taxon>Lemnoideae</taxon>
        <taxon>Spirodela</taxon>
    </lineage>
</organism>